<dbReference type="EMBL" id="CP150886">
    <property type="protein sequence ID" value="WZB88308.1"/>
    <property type="molecule type" value="Genomic_DNA"/>
</dbReference>
<organism evidence="3 4">
    <name type="scientific">Okeanomitos corallinicola TIOX110</name>
    <dbReference type="NCBI Taxonomy" id="3133117"/>
    <lineage>
        <taxon>Bacteria</taxon>
        <taxon>Bacillati</taxon>
        <taxon>Cyanobacteriota</taxon>
        <taxon>Cyanophyceae</taxon>
        <taxon>Nostocales</taxon>
        <taxon>Aphanizomenonaceae</taxon>
        <taxon>Okeanomitos</taxon>
    </lineage>
</organism>
<proteinExistence type="predicted"/>
<gene>
    <name evidence="3" type="ORF">WJM97_00990</name>
</gene>
<keyword evidence="4" id="KW-1185">Reference proteome</keyword>
<feature type="chain" id="PRO_5046803127" evidence="1">
    <location>
        <begin position="32"/>
        <end position="215"/>
    </location>
</feature>
<reference evidence="3 4" key="1">
    <citation type="submission" date="2024-04" db="EMBL/GenBank/DDBJ databases">
        <title>Okeanomitos corallinicola gen. &amp; sp. nov. (Nostocales, Cyanobacteria), a new toxic marine heterocyst-forming cyanobacterium from a coral reef.</title>
        <authorList>
            <person name="Li H."/>
            <person name="Li R."/>
            <person name="Kang J."/>
            <person name="Hii K.S."/>
            <person name="Mohamed H.F."/>
            <person name="Xu X."/>
            <person name="Luo Z."/>
        </authorList>
    </citation>
    <scope>NUCLEOTIDE SEQUENCE [LARGE SCALE GENOMIC DNA]</scope>
    <source>
        <strain evidence="3 4">TIOX110</strain>
    </source>
</reference>
<dbReference type="NCBIfam" id="TIGR02595">
    <property type="entry name" value="PEP_CTERM"/>
    <property type="match status" value="1"/>
</dbReference>
<keyword evidence="1" id="KW-0732">Signal</keyword>
<dbReference type="Pfam" id="PF07589">
    <property type="entry name" value="PEP-CTERM"/>
    <property type="match status" value="1"/>
</dbReference>
<evidence type="ECO:0000313" key="3">
    <source>
        <dbReference type="EMBL" id="WZB88308.1"/>
    </source>
</evidence>
<accession>A0ABZ2USC3</accession>
<dbReference type="RefSeq" id="WP_353931216.1">
    <property type="nucleotide sequence ID" value="NZ_CP150886.1"/>
</dbReference>
<sequence length="215" mass="21792">MFNFKSQLLGIAAVLPVAAAGLLGSAGSAQAAALIGDFALSGNGNATLSLDSLTFNNPTTFDIIDDGTVDSFTGFTLGDIGNIISFSGNSADNPWLDLGIDAGSIADGLNTFELTAADYVTSQNNAFVDIQITAHGIFKSATGELSKGQAFLTLQKFGNKATLDAQLASGGSITGLTYSGVSFAATAVPEPTTMLGLGLVAAGMTVARRRKVVKA</sequence>
<evidence type="ECO:0000259" key="2">
    <source>
        <dbReference type="Pfam" id="PF07589"/>
    </source>
</evidence>
<dbReference type="InterPro" id="IPR013424">
    <property type="entry name" value="Ice-binding_C"/>
</dbReference>
<evidence type="ECO:0000313" key="4">
    <source>
        <dbReference type="Proteomes" id="UP001483337"/>
    </source>
</evidence>
<feature type="domain" description="Ice-binding protein C-terminal" evidence="2">
    <location>
        <begin position="187"/>
        <end position="210"/>
    </location>
</feature>
<feature type="signal peptide" evidence="1">
    <location>
        <begin position="1"/>
        <end position="31"/>
    </location>
</feature>
<name>A0ABZ2USC3_9CYAN</name>
<evidence type="ECO:0000256" key="1">
    <source>
        <dbReference type="SAM" id="SignalP"/>
    </source>
</evidence>
<dbReference type="Proteomes" id="UP001483337">
    <property type="component" value="Chromosome"/>
</dbReference>
<protein>
    <submittedName>
        <fullName evidence="3">PEP-CTERM sorting domain-containing protein</fullName>
    </submittedName>
</protein>